<dbReference type="EMBL" id="MLJW01000170">
    <property type="protein sequence ID" value="OIQ95283.1"/>
    <property type="molecule type" value="Genomic_DNA"/>
</dbReference>
<dbReference type="GO" id="GO:0000270">
    <property type="term" value="P:peptidoglycan metabolic process"/>
    <property type="evidence" value="ECO:0007669"/>
    <property type="project" value="TreeGrafter"/>
</dbReference>
<dbReference type="AlphaFoldDB" id="A0A1J5S0J3"/>
<name>A0A1J5S0J3_9ZZZZ</name>
<dbReference type="Gene3D" id="3.50.80.20">
    <property type="entry name" value="D-Ala-D-Ala carboxypeptidase C, peptidase S13"/>
    <property type="match status" value="1"/>
</dbReference>
<dbReference type="NCBIfam" id="TIGR00666">
    <property type="entry name" value="PBP4"/>
    <property type="match status" value="1"/>
</dbReference>
<accession>A0A1J5S0J3</accession>
<keyword evidence="3" id="KW-0645">Protease</keyword>
<reference evidence="3" key="1">
    <citation type="submission" date="2016-10" db="EMBL/GenBank/DDBJ databases">
        <title>Sequence of Gallionella enrichment culture.</title>
        <authorList>
            <person name="Poehlein A."/>
            <person name="Muehling M."/>
            <person name="Daniel R."/>
        </authorList>
    </citation>
    <scope>NUCLEOTIDE SEQUENCE</scope>
</reference>
<comment type="similarity">
    <text evidence="1">Belongs to the peptidase S13 family.</text>
</comment>
<dbReference type="Pfam" id="PF02113">
    <property type="entry name" value="Peptidase_S13"/>
    <property type="match status" value="1"/>
</dbReference>
<gene>
    <name evidence="3" type="primary">dacC_8</name>
    <name evidence="3" type="ORF">GALL_227620</name>
</gene>
<dbReference type="GO" id="GO:0006508">
    <property type="term" value="P:proteolysis"/>
    <property type="evidence" value="ECO:0007669"/>
    <property type="project" value="InterPro"/>
</dbReference>
<organism evidence="3">
    <name type="scientific">mine drainage metagenome</name>
    <dbReference type="NCBI Taxonomy" id="410659"/>
    <lineage>
        <taxon>unclassified sequences</taxon>
        <taxon>metagenomes</taxon>
        <taxon>ecological metagenomes</taxon>
    </lineage>
</organism>
<evidence type="ECO:0000256" key="2">
    <source>
        <dbReference type="ARBA" id="ARBA00022801"/>
    </source>
</evidence>
<dbReference type="InterPro" id="IPR000667">
    <property type="entry name" value="Peptidase_S13"/>
</dbReference>
<dbReference type="Gene3D" id="3.40.710.10">
    <property type="entry name" value="DD-peptidase/beta-lactamase superfamily"/>
    <property type="match status" value="1"/>
</dbReference>
<proteinExistence type="inferred from homology"/>
<keyword evidence="3" id="KW-0121">Carboxypeptidase</keyword>
<sequence>MKLVTSYAGLSLLGANYRWKTEVYTDGVLSNGVLDGSLYIKAYGDPNFMTSDFWRLLNRLRHLGVQEIKGDLIIDNSYFASKAPAEGSFDGEATRAYNATPSALAINLKASSFRFDSDANVVSITPEPNLPEIKINNLLKVGNADCAAWRNTLGYDVKQVADAAVVTFSGVYAPNCTEKYLELLALDENNYTLDLFRKLWRELGGSFNGSIRMLNAPKGLPDNAVKLMQQDSKPLAQILPDINKWSNNLMARQLLLTIAAEKMGSPATESNGALVLSRWLSTVGLNFNEMVIDNGSGLSRIERINARHMGELLVSAYYSPVMPELMSSLPILAVDGTMMKRMQDSPLQGRAHLKTGTINGVFTLAGYVLGKNGQRYVVVFMANHAKVALTKPAQDALLEWVYEQ</sequence>
<dbReference type="PANTHER" id="PTHR30023">
    <property type="entry name" value="D-ALANYL-D-ALANINE CARBOXYPEPTIDASE"/>
    <property type="match status" value="1"/>
</dbReference>
<dbReference type="PRINTS" id="PR00922">
    <property type="entry name" value="DADACBPTASE3"/>
</dbReference>
<comment type="caution">
    <text evidence="3">The sequence shown here is derived from an EMBL/GenBank/DDBJ whole genome shotgun (WGS) entry which is preliminary data.</text>
</comment>
<evidence type="ECO:0000313" key="3">
    <source>
        <dbReference type="EMBL" id="OIQ95283.1"/>
    </source>
</evidence>
<evidence type="ECO:0000256" key="1">
    <source>
        <dbReference type="ARBA" id="ARBA00006096"/>
    </source>
</evidence>
<keyword evidence="2 3" id="KW-0378">Hydrolase</keyword>
<dbReference type="GO" id="GO:0009002">
    <property type="term" value="F:serine-type D-Ala-D-Ala carboxypeptidase activity"/>
    <property type="evidence" value="ECO:0007669"/>
    <property type="project" value="UniProtKB-EC"/>
</dbReference>
<dbReference type="SUPFAM" id="SSF56601">
    <property type="entry name" value="beta-lactamase/transpeptidase-like"/>
    <property type="match status" value="1"/>
</dbReference>
<protein>
    <submittedName>
        <fullName evidence="3">D-alanyl-D-alanine carboxypeptidase DacC</fullName>
        <ecNumber evidence="3">3.4.16.4</ecNumber>
    </submittedName>
</protein>
<dbReference type="InterPro" id="IPR012338">
    <property type="entry name" value="Beta-lactam/transpept-like"/>
</dbReference>
<dbReference type="EC" id="3.4.16.4" evidence="3"/>
<dbReference type="PANTHER" id="PTHR30023:SF0">
    <property type="entry name" value="PENICILLIN-SENSITIVE CARBOXYPEPTIDASE A"/>
    <property type="match status" value="1"/>
</dbReference>